<sequence length="644" mass="74260">MNKLKMHSFDIIQKNIEKMKVLFPSCVTEVKGKDGEIKLSVDFDRLKQELSHFIVEGPQERYQLDWPGKREALLTANMPITKTLRPCSKESVNFDDTKNLFIEGDNLDVLKLLQETYLAKVKMIYIDPPYNTGTAMIYKNDFSEKIDKYLERTNQIDEKGNSLVVNRNSNGRFHSDWLSMMYSRLKLARNLLTDDGFAILAMDDSEIENLIKICDEIFGSENRISIISVVHKPEGRNQEKFIGTSNEFALIYAKNKSLANFNNVVLNEEVAKTFKFSDSNSNYKLQSFISKNHGRAGKDTSLRINKPQFWYPIFVSPDLQEITVQEKVGYKAIYPVTSTGQERTWNTSKDTCIDLIKKGELVAINKDDKISIFQKYREKQVIKSHWIDKKYNATNYGTKILDNLMQTKTFDFPKSLYLLIDLLKLTTKNDDLIMDFFAGSSTTAHAVMQLNAEDGGNRRFIMVQFPEKCDQKSEAFKAGYQNIAEISKERIRRAGTKVLKDNFNEQWHKDIGFRVLKLDSSNMADVYYSPEQLKQDDLFKQIENIKADRTDEDLLFQILLDWGIDLSLPVKKEIIQNKLVFFVDDNALAACFNLGVDENLIKELANKKPLRVVFRNDGFDSDVVKINAEQIFKQISPNTEVKVI</sequence>
<keyword evidence="4 8" id="KW-0808">Transferase</keyword>
<dbReference type="SUPFAM" id="SSF53335">
    <property type="entry name" value="S-adenosyl-L-methionine-dependent methyltransferases"/>
    <property type="match status" value="1"/>
</dbReference>
<dbReference type="Gene3D" id="3.40.50.150">
    <property type="entry name" value="Vaccinia Virus protein VP39"/>
    <property type="match status" value="1"/>
</dbReference>
<evidence type="ECO:0000256" key="2">
    <source>
        <dbReference type="ARBA" id="ARBA00011900"/>
    </source>
</evidence>
<dbReference type="Proteomes" id="UP000194977">
    <property type="component" value="Unassembled WGS sequence"/>
</dbReference>
<accession>A0A242NL86</accession>
<evidence type="ECO:0000259" key="7">
    <source>
        <dbReference type="Pfam" id="PF01555"/>
    </source>
</evidence>
<dbReference type="Pfam" id="PF01555">
    <property type="entry name" value="N6_N4_Mtase"/>
    <property type="match status" value="1"/>
</dbReference>
<dbReference type="AlphaFoldDB" id="A0A242NL86"/>
<dbReference type="PRINTS" id="PR00506">
    <property type="entry name" value="D21N6MTFRASE"/>
</dbReference>
<evidence type="ECO:0000256" key="6">
    <source>
        <dbReference type="ARBA" id="ARBA00047942"/>
    </source>
</evidence>
<evidence type="ECO:0000256" key="4">
    <source>
        <dbReference type="ARBA" id="ARBA00022679"/>
    </source>
</evidence>
<dbReference type="InterPro" id="IPR002295">
    <property type="entry name" value="N4/N6-MTase_EcoPI_Mod-like"/>
</dbReference>
<keyword evidence="3 8" id="KW-0489">Methyltransferase</keyword>
<organism evidence="8 11">
    <name type="scientific">Gilliamella apicola</name>
    <dbReference type="NCBI Taxonomy" id="1196095"/>
    <lineage>
        <taxon>Bacteria</taxon>
        <taxon>Pseudomonadati</taxon>
        <taxon>Pseudomonadota</taxon>
        <taxon>Gammaproteobacteria</taxon>
        <taxon>Orbales</taxon>
        <taxon>Orbaceae</taxon>
        <taxon>Gilliamella</taxon>
    </lineage>
</organism>
<dbReference type="PROSITE" id="PS00092">
    <property type="entry name" value="N6_MTASE"/>
    <property type="match status" value="1"/>
</dbReference>
<dbReference type="OrthoDB" id="9816043at2"/>
<dbReference type="GO" id="GO:0003677">
    <property type="term" value="F:DNA binding"/>
    <property type="evidence" value="ECO:0007669"/>
    <property type="project" value="InterPro"/>
</dbReference>
<feature type="domain" description="DNA methylase N-4/N-6" evidence="7">
    <location>
        <begin position="121"/>
        <end position="453"/>
    </location>
</feature>
<dbReference type="InterPro" id="IPR002052">
    <property type="entry name" value="DNA_methylase_N6_adenine_CS"/>
</dbReference>
<evidence type="ECO:0000313" key="8">
    <source>
        <dbReference type="EMBL" id="OTQ01409.1"/>
    </source>
</evidence>
<evidence type="ECO:0000313" key="9">
    <source>
        <dbReference type="EMBL" id="OTQ08448.1"/>
    </source>
</evidence>
<dbReference type="InterPro" id="IPR002941">
    <property type="entry name" value="DNA_methylase_N4/N6"/>
</dbReference>
<comment type="caution">
    <text evidence="8">The sequence shown here is derived from an EMBL/GenBank/DDBJ whole genome shotgun (WGS) entry which is preliminary data.</text>
</comment>
<protein>
    <recommendedName>
        <fullName evidence="2">site-specific DNA-methyltransferase (adenine-specific)</fullName>
        <ecNumber evidence="2">2.1.1.72</ecNumber>
    </recommendedName>
</protein>
<evidence type="ECO:0000256" key="3">
    <source>
        <dbReference type="ARBA" id="ARBA00022603"/>
    </source>
</evidence>
<dbReference type="GO" id="GO:0032259">
    <property type="term" value="P:methylation"/>
    <property type="evidence" value="ECO:0007669"/>
    <property type="project" value="UniProtKB-KW"/>
</dbReference>
<dbReference type="Proteomes" id="UP000194800">
    <property type="component" value="Unassembled WGS sequence"/>
</dbReference>
<reference evidence="10 11" key="1">
    <citation type="submission" date="2017-03" db="EMBL/GenBank/DDBJ databases">
        <title>Comparative genomics of honeybee gut symbionts reveal geographically distinct and subgroup specific antibiotic resistance.</title>
        <authorList>
            <person name="Ludvigsen J."/>
            <person name="Porcellato D."/>
            <person name="Labee-Lund T.M."/>
            <person name="Amdam G.V."/>
            <person name="Rudi K."/>
        </authorList>
    </citation>
    <scope>NUCLEOTIDE SEQUENCE [LARGE SCALE GENOMIC DNA]</scope>
    <source>
        <strain evidence="8 11">A-7-12</strain>
        <strain evidence="9 10">A-9-12</strain>
    </source>
</reference>
<comment type="similarity">
    <text evidence="1">Belongs to the N(4)/N(6)-methyltransferase family.</text>
</comment>
<dbReference type="GO" id="GO:0008170">
    <property type="term" value="F:N-methyltransferase activity"/>
    <property type="evidence" value="ECO:0007669"/>
    <property type="project" value="InterPro"/>
</dbReference>
<evidence type="ECO:0000256" key="1">
    <source>
        <dbReference type="ARBA" id="ARBA00006594"/>
    </source>
</evidence>
<name>A0A242NL86_9GAMM</name>
<proteinExistence type="inferred from homology"/>
<dbReference type="RefSeq" id="WP_086300456.1">
    <property type="nucleotide sequence ID" value="NZ_MZNE01000075.1"/>
</dbReference>
<dbReference type="EMBL" id="NART01000084">
    <property type="protein sequence ID" value="OTQ08448.1"/>
    <property type="molecule type" value="Genomic_DNA"/>
</dbReference>
<gene>
    <name evidence="9" type="ORF">B6C91_12330</name>
    <name evidence="8" type="ORF">B6D08_00675</name>
</gene>
<comment type="catalytic activity">
    <reaction evidence="6">
        <text>a 2'-deoxyadenosine in DNA + S-adenosyl-L-methionine = an N(6)-methyl-2'-deoxyadenosine in DNA + S-adenosyl-L-homocysteine + H(+)</text>
        <dbReference type="Rhea" id="RHEA:15197"/>
        <dbReference type="Rhea" id="RHEA-COMP:12418"/>
        <dbReference type="Rhea" id="RHEA-COMP:12419"/>
        <dbReference type="ChEBI" id="CHEBI:15378"/>
        <dbReference type="ChEBI" id="CHEBI:57856"/>
        <dbReference type="ChEBI" id="CHEBI:59789"/>
        <dbReference type="ChEBI" id="CHEBI:90615"/>
        <dbReference type="ChEBI" id="CHEBI:90616"/>
        <dbReference type="EC" id="2.1.1.72"/>
    </reaction>
</comment>
<keyword evidence="10" id="KW-1185">Reference proteome</keyword>
<evidence type="ECO:0000313" key="11">
    <source>
        <dbReference type="Proteomes" id="UP000194977"/>
    </source>
</evidence>
<dbReference type="EC" id="2.1.1.72" evidence="2"/>
<evidence type="ECO:0000256" key="5">
    <source>
        <dbReference type="ARBA" id="ARBA00022691"/>
    </source>
</evidence>
<dbReference type="InterPro" id="IPR029063">
    <property type="entry name" value="SAM-dependent_MTases_sf"/>
</dbReference>
<keyword evidence="5" id="KW-0949">S-adenosyl-L-methionine</keyword>
<dbReference type="PIRSF" id="PIRSF015855">
    <property type="entry name" value="TypeIII_Mtase_mKpnI"/>
    <property type="match status" value="1"/>
</dbReference>
<evidence type="ECO:0000313" key="10">
    <source>
        <dbReference type="Proteomes" id="UP000194800"/>
    </source>
</evidence>
<dbReference type="GO" id="GO:0009007">
    <property type="term" value="F:site-specific DNA-methyltransferase (adenine-specific) activity"/>
    <property type="evidence" value="ECO:0007669"/>
    <property type="project" value="UniProtKB-EC"/>
</dbReference>
<dbReference type="EMBL" id="NARP01000002">
    <property type="protein sequence ID" value="OTQ01409.1"/>
    <property type="molecule type" value="Genomic_DNA"/>
</dbReference>